<evidence type="ECO:0000313" key="2">
    <source>
        <dbReference type="Proteomes" id="UP000315003"/>
    </source>
</evidence>
<dbReference type="InterPro" id="IPR036237">
    <property type="entry name" value="Xyl_isomerase-like_sf"/>
</dbReference>
<organism evidence="1 2">
    <name type="scientific">Stieleria bergensis</name>
    <dbReference type="NCBI Taxonomy" id="2528025"/>
    <lineage>
        <taxon>Bacteria</taxon>
        <taxon>Pseudomonadati</taxon>
        <taxon>Planctomycetota</taxon>
        <taxon>Planctomycetia</taxon>
        <taxon>Pirellulales</taxon>
        <taxon>Pirellulaceae</taxon>
        <taxon>Stieleria</taxon>
    </lineage>
</organism>
<dbReference type="SUPFAM" id="SSF51658">
    <property type="entry name" value="Xylose isomerase-like"/>
    <property type="match status" value="1"/>
</dbReference>
<reference evidence="1 2" key="1">
    <citation type="submission" date="2019-02" db="EMBL/GenBank/DDBJ databases">
        <title>Deep-cultivation of Planctomycetes and their phenomic and genomic characterization uncovers novel biology.</title>
        <authorList>
            <person name="Wiegand S."/>
            <person name="Jogler M."/>
            <person name="Boedeker C."/>
            <person name="Pinto D."/>
            <person name="Vollmers J."/>
            <person name="Rivas-Marin E."/>
            <person name="Kohn T."/>
            <person name="Peeters S.H."/>
            <person name="Heuer A."/>
            <person name="Rast P."/>
            <person name="Oberbeckmann S."/>
            <person name="Bunk B."/>
            <person name="Jeske O."/>
            <person name="Meyerdierks A."/>
            <person name="Storesund J.E."/>
            <person name="Kallscheuer N."/>
            <person name="Luecker S."/>
            <person name="Lage O.M."/>
            <person name="Pohl T."/>
            <person name="Merkel B.J."/>
            <person name="Hornburger P."/>
            <person name="Mueller R.-W."/>
            <person name="Bruemmer F."/>
            <person name="Labrenz M."/>
            <person name="Spormann A.M."/>
            <person name="Op den Camp H."/>
            <person name="Overmann J."/>
            <person name="Amann R."/>
            <person name="Jetten M.S.M."/>
            <person name="Mascher T."/>
            <person name="Medema M.H."/>
            <person name="Devos D.P."/>
            <person name="Kaster A.-K."/>
            <person name="Ovreas L."/>
            <person name="Rohde M."/>
            <person name="Galperin M.Y."/>
            <person name="Jogler C."/>
        </authorList>
    </citation>
    <scope>NUCLEOTIDE SEQUENCE [LARGE SCALE GENOMIC DNA]</scope>
    <source>
        <strain evidence="1 2">SV_7m_r</strain>
    </source>
</reference>
<gene>
    <name evidence="1" type="ORF">SV7mr_46700</name>
</gene>
<protein>
    <recommendedName>
        <fullName evidence="3">Xylose isomerase-like TIM barrel</fullName>
    </recommendedName>
</protein>
<name>A0A517T192_9BACT</name>
<dbReference type="NCBIfam" id="NF035939">
    <property type="entry name" value="TIM_EboE"/>
    <property type="match status" value="1"/>
</dbReference>
<dbReference type="EMBL" id="CP036272">
    <property type="protein sequence ID" value="QDT62123.1"/>
    <property type="molecule type" value="Genomic_DNA"/>
</dbReference>
<accession>A0A517T192</accession>
<sequence>MFWGAMASPYCDAPIRKPCPGAIYQASGPSPFIKRVLTAMLDQLSCVLRLSWQAFLPASLVRCPPGLITCSALFTHVFLQPVAAVDSETTALQVGYCTNVHAGVELATIGDNLVRYSVPAREKLNQQIAQQRQVPTQERLGVGLWIPDQASQELMQSPQQLQGFAELLAANRLSAFTINGFPFDNFHQPSVKQRVYLPTWADRQRYEYTLRLASILAALLPESDETQTVGSISTLPLGWPANPFAPGDSDSAEARFAKSGQQLRELAAQLNAIEQQTGKRIVVAIEPEPGCDLDSADDMIDFFYQQLPEQTHRRYLTICHDICHSAVMNEPQRDVIERYAQAGIAIGKVQVSSAITVDWASMAVADRPEVLARLSSFAEDRYLHQTGQVDRQGDFKLATDLPELLAGIDPATLDEVERWMIHFHVPIFLEQIGRLGTSRDAVRACLQAIGCCGDPNGFVPGVDFTGHLEVETYAWTVLPEAERQRGLSDDIATEMFWLLQQLYG</sequence>
<dbReference type="AlphaFoldDB" id="A0A517T192"/>
<dbReference type="Proteomes" id="UP000315003">
    <property type="component" value="Chromosome"/>
</dbReference>
<evidence type="ECO:0000313" key="1">
    <source>
        <dbReference type="EMBL" id="QDT62123.1"/>
    </source>
</evidence>
<dbReference type="Gene3D" id="3.20.20.150">
    <property type="entry name" value="Divalent-metal-dependent TIM barrel enzymes"/>
    <property type="match status" value="1"/>
</dbReference>
<proteinExistence type="predicted"/>
<evidence type="ECO:0008006" key="3">
    <source>
        <dbReference type="Google" id="ProtNLM"/>
    </source>
</evidence>
<keyword evidence="2" id="KW-1185">Reference proteome</keyword>